<evidence type="ECO:0000256" key="1">
    <source>
        <dbReference type="ARBA" id="ARBA00022598"/>
    </source>
</evidence>
<keyword evidence="2" id="KW-0547">Nucleotide-binding</keyword>
<keyword evidence="8" id="KW-1185">Reference proteome</keyword>
<evidence type="ECO:0000256" key="3">
    <source>
        <dbReference type="ARBA" id="ARBA00022840"/>
    </source>
</evidence>
<dbReference type="GO" id="GO:0005829">
    <property type="term" value="C:cytosol"/>
    <property type="evidence" value="ECO:0007669"/>
    <property type="project" value="TreeGrafter"/>
</dbReference>
<evidence type="ECO:0000256" key="4">
    <source>
        <dbReference type="ARBA" id="ARBA00022917"/>
    </source>
</evidence>
<dbReference type="Gene3D" id="1.10.1160.10">
    <property type="entry name" value="Glutamyl-trna Synthetase, Domain 2"/>
    <property type="match status" value="1"/>
</dbReference>
<evidence type="ECO:0000259" key="6">
    <source>
        <dbReference type="Pfam" id="PF00749"/>
    </source>
</evidence>
<dbReference type="Pfam" id="PF00749">
    <property type="entry name" value="tRNA-synt_1c"/>
    <property type="match status" value="1"/>
</dbReference>
<evidence type="ECO:0000313" key="7">
    <source>
        <dbReference type="EMBL" id="KAG1524043.1"/>
    </source>
</evidence>
<sequence>MLNALGLRHVKIWDFSRINFVYTLLSKRKLAWFVDQGLVSGWDDPRFPTVRGIRRRGMTIEALKQYILMQEGH</sequence>
<keyword evidence="4" id="KW-0648">Protein biosynthesis</keyword>
<dbReference type="AlphaFoldDB" id="A0A9P6XMU2"/>
<keyword evidence="5" id="KW-0030">Aminoacyl-tRNA synthetase</keyword>
<name>A0A9P6XMU2_9FUNG</name>
<keyword evidence="1" id="KW-0436">Ligase</keyword>
<dbReference type="PANTHER" id="PTHR43097">
    <property type="entry name" value="GLUTAMINE-TRNA LIGASE"/>
    <property type="match status" value="1"/>
</dbReference>
<feature type="domain" description="Glutamyl/glutaminyl-tRNA synthetase class Ib catalytic" evidence="6">
    <location>
        <begin position="1"/>
        <end position="71"/>
    </location>
</feature>
<keyword evidence="3" id="KW-0067">ATP-binding</keyword>
<reference evidence="7 8" key="1">
    <citation type="journal article" date="2020" name="Microb. Genom.">
        <title>Genetic diversity of clinical and environmental Mucorales isolates obtained from an investigation of mucormycosis cases among solid organ transplant recipients.</title>
        <authorList>
            <person name="Nguyen M.H."/>
            <person name="Kaul D."/>
            <person name="Muto C."/>
            <person name="Cheng S.J."/>
            <person name="Richter R.A."/>
            <person name="Bruno V.M."/>
            <person name="Liu G."/>
            <person name="Beyhan S."/>
            <person name="Sundermann A.J."/>
            <person name="Mounaud S."/>
            <person name="Pasculle A.W."/>
            <person name="Nierman W.C."/>
            <person name="Driscoll E."/>
            <person name="Cumbie R."/>
            <person name="Clancy C.J."/>
            <person name="Dupont C.L."/>
        </authorList>
    </citation>
    <scope>NUCLEOTIDE SEQUENCE [LARGE SCALE GENOMIC DNA]</scope>
    <source>
        <strain evidence="7 8">GL24</strain>
    </source>
</reference>
<dbReference type="InterPro" id="IPR050132">
    <property type="entry name" value="Gln/Glu-tRNA_Ligase"/>
</dbReference>
<dbReference type="GO" id="GO:0017102">
    <property type="term" value="C:methionyl glutamyl tRNA synthetase complex"/>
    <property type="evidence" value="ECO:0007669"/>
    <property type="project" value="TreeGrafter"/>
</dbReference>
<gene>
    <name evidence="7" type="ORF">G6F50_018560</name>
</gene>
<proteinExistence type="predicted"/>
<dbReference type="EMBL" id="JAANIU010019972">
    <property type="protein sequence ID" value="KAG1524043.1"/>
    <property type="molecule type" value="Genomic_DNA"/>
</dbReference>
<organism evidence="7 8">
    <name type="scientific">Rhizopus delemar</name>
    <dbReference type="NCBI Taxonomy" id="936053"/>
    <lineage>
        <taxon>Eukaryota</taxon>
        <taxon>Fungi</taxon>
        <taxon>Fungi incertae sedis</taxon>
        <taxon>Mucoromycota</taxon>
        <taxon>Mucoromycotina</taxon>
        <taxon>Mucoromycetes</taxon>
        <taxon>Mucorales</taxon>
        <taxon>Mucorineae</taxon>
        <taxon>Rhizopodaceae</taxon>
        <taxon>Rhizopus</taxon>
    </lineage>
</organism>
<evidence type="ECO:0000256" key="5">
    <source>
        <dbReference type="ARBA" id="ARBA00023146"/>
    </source>
</evidence>
<dbReference type="GO" id="GO:0006424">
    <property type="term" value="P:glutamyl-tRNA aminoacylation"/>
    <property type="evidence" value="ECO:0007669"/>
    <property type="project" value="TreeGrafter"/>
</dbReference>
<dbReference type="InterPro" id="IPR020061">
    <property type="entry name" value="Glu_tRNA_lig_a-bdl"/>
</dbReference>
<dbReference type="GO" id="GO:0005524">
    <property type="term" value="F:ATP binding"/>
    <property type="evidence" value="ECO:0007669"/>
    <property type="project" value="UniProtKB-KW"/>
</dbReference>
<dbReference type="SUPFAM" id="SSF52374">
    <property type="entry name" value="Nucleotidylyl transferase"/>
    <property type="match status" value="1"/>
</dbReference>
<dbReference type="FunFam" id="1.10.1160.10:FF:000001">
    <property type="entry name" value="Glutamine--tRNA ligase"/>
    <property type="match status" value="1"/>
</dbReference>
<comment type="caution">
    <text evidence="7">The sequence shown here is derived from an EMBL/GenBank/DDBJ whole genome shotgun (WGS) entry which is preliminary data.</text>
</comment>
<accession>A0A9P6XMU2</accession>
<dbReference type="Proteomes" id="UP000740926">
    <property type="component" value="Unassembled WGS sequence"/>
</dbReference>
<dbReference type="GO" id="GO:0004818">
    <property type="term" value="F:glutamate-tRNA ligase activity"/>
    <property type="evidence" value="ECO:0007669"/>
    <property type="project" value="TreeGrafter"/>
</dbReference>
<dbReference type="PANTHER" id="PTHR43097:SF5">
    <property type="entry name" value="GLUTAMATE--TRNA LIGASE"/>
    <property type="match status" value="1"/>
</dbReference>
<dbReference type="InterPro" id="IPR020058">
    <property type="entry name" value="Glu/Gln-tRNA-synth_Ib_cat-dom"/>
</dbReference>
<evidence type="ECO:0000256" key="2">
    <source>
        <dbReference type="ARBA" id="ARBA00022741"/>
    </source>
</evidence>
<protein>
    <recommendedName>
        <fullName evidence="6">Glutamyl/glutaminyl-tRNA synthetase class Ib catalytic domain-containing protein</fullName>
    </recommendedName>
</protein>
<evidence type="ECO:0000313" key="8">
    <source>
        <dbReference type="Proteomes" id="UP000740926"/>
    </source>
</evidence>